<keyword evidence="6" id="KW-0067">ATP-binding</keyword>
<feature type="region of interest" description="Disordered" evidence="9">
    <location>
        <begin position="496"/>
        <end position="527"/>
    </location>
</feature>
<evidence type="ECO:0000256" key="4">
    <source>
        <dbReference type="ARBA" id="ARBA00022801"/>
    </source>
</evidence>
<evidence type="ECO:0000256" key="1">
    <source>
        <dbReference type="ARBA" id="ARBA00004123"/>
    </source>
</evidence>
<evidence type="ECO:0000256" key="3">
    <source>
        <dbReference type="ARBA" id="ARBA00022741"/>
    </source>
</evidence>
<evidence type="ECO:0000256" key="2">
    <source>
        <dbReference type="ARBA" id="ARBA00007025"/>
    </source>
</evidence>
<feature type="region of interest" description="Disordered" evidence="9">
    <location>
        <begin position="1183"/>
        <end position="1210"/>
    </location>
</feature>
<name>A0A182UCC9_9DIPT</name>
<dbReference type="InterPro" id="IPR027417">
    <property type="entry name" value="P-loop_NTPase"/>
</dbReference>
<dbReference type="Proteomes" id="UP000075902">
    <property type="component" value="Unassembled WGS sequence"/>
</dbReference>
<feature type="compositionally biased region" description="Gly residues" evidence="9">
    <location>
        <begin position="514"/>
        <end position="527"/>
    </location>
</feature>
<feature type="region of interest" description="Disordered" evidence="9">
    <location>
        <begin position="635"/>
        <end position="656"/>
    </location>
</feature>
<dbReference type="EnsemblMetazoa" id="AMEC017842-RA">
    <property type="protein sequence ID" value="AMEC017842-PA"/>
    <property type="gene ID" value="AMEC017842"/>
</dbReference>
<feature type="region of interest" description="Disordered" evidence="9">
    <location>
        <begin position="56"/>
        <end position="83"/>
    </location>
</feature>
<dbReference type="PANTHER" id="PTHR45797">
    <property type="entry name" value="RAD54-LIKE"/>
    <property type="match status" value="1"/>
</dbReference>
<dbReference type="GO" id="GO:0005634">
    <property type="term" value="C:nucleus"/>
    <property type="evidence" value="ECO:0007669"/>
    <property type="project" value="UniProtKB-SubCell"/>
</dbReference>
<keyword evidence="5" id="KW-0347">Helicase</keyword>
<feature type="compositionally biased region" description="Polar residues" evidence="9">
    <location>
        <begin position="1293"/>
        <end position="1318"/>
    </location>
</feature>
<feature type="compositionally biased region" description="Low complexity" evidence="9">
    <location>
        <begin position="1054"/>
        <end position="1079"/>
    </location>
</feature>
<feature type="compositionally biased region" description="Polar residues" evidence="9">
    <location>
        <begin position="842"/>
        <end position="862"/>
    </location>
</feature>
<reference evidence="12" key="1">
    <citation type="submission" date="2014-01" db="EMBL/GenBank/DDBJ databases">
        <title>The Genome Sequence of Anopheles melas CM1001059_A (V2).</title>
        <authorList>
            <consortium name="The Broad Institute Genomics Platform"/>
            <person name="Neafsey D.E."/>
            <person name="Besansky N."/>
            <person name="Howell P."/>
            <person name="Walton C."/>
            <person name="Young S.K."/>
            <person name="Zeng Q."/>
            <person name="Gargeya S."/>
            <person name="Fitzgerald M."/>
            <person name="Haas B."/>
            <person name="Abouelleil A."/>
            <person name="Allen A.W."/>
            <person name="Alvarado L."/>
            <person name="Arachchi H.M."/>
            <person name="Berlin A.M."/>
            <person name="Chapman S.B."/>
            <person name="Gainer-Dewar J."/>
            <person name="Goldberg J."/>
            <person name="Griggs A."/>
            <person name="Gujja S."/>
            <person name="Hansen M."/>
            <person name="Howarth C."/>
            <person name="Imamovic A."/>
            <person name="Ireland A."/>
            <person name="Larimer J."/>
            <person name="McCowan C."/>
            <person name="Murphy C."/>
            <person name="Pearson M."/>
            <person name="Poon T.W."/>
            <person name="Priest M."/>
            <person name="Roberts A."/>
            <person name="Saif S."/>
            <person name="Shea T."/>
            <person name="Sisk P."/>
            <person name="Sykes S."/>
            <person name="Wortman J."/>
            <person name="Nusbaum C."/>
            <person name="Birren B."/>
        </authorList>
    </citation>
    <scope>NUCLEOTIDE SEQUENCE [LARGE SCALE GENOMIC DNA]</scope>
    <source>
        <strain evidence="12">CM1001059</strain>
    </source>
</reference>
<feature type="region of interest" description="Disordered" evidence="9">
    <location>
        <begin position="681"/>
        <end position="741"/>
    </location>
</feature>
<reference evidence="11" key="2">
    <citation type="submission" date="2020-05" db="UniProtKB">
        <authorList>
            <consortium name="EnsemblMetazoa"/>
        </authorList>
    </citation>
    <scope>IDENTIFICATION</scope>
    <source>
        <strain evidence="11">CM1001059</strain>
    </source>
</reference>
<dbReference type="SMART" id="SM00490">
    <property type="entry name" value="HELICc"/>
    <property type="match status" value="1"/>
</dbReference>
<keyword evidence="12" id="KW-1185">Reference proteome</keyword>
<evidence type="ECO:0000313" key="11">
    <source>
        <dbReference type="EnsemblMetazoa" id="AMEC017842-PA"/>
    </source>
</evidence>
<feature type="domain" description="Helicase C-terminal" evidence="10">
    <location>
        <begin position="113"/>
        <end position="296"/>
    </location>
</feature>
<dbReference type="STRING" id="34690.A0A182UCC9"/>
<dbReference type="PANTHER" id="PTHR45797:SF3">
    <property type="entry name" value="TRANSCRIPTIONAL REGULATOR ATRX HOMOLOG"/>
    <property type="match status" value="1"/>
</dbReference>
<feature type="region of interest" description="Disordered" evidence="9">
    <location>
        <begin position="1275"/>
        <end position="1319"/>
    </location>
</feature>
<sequence>MYEVFLQMNDYTNNDVTGEPGRTKKFKLIADYTSLRKIWTHPKVLEKAWESANLEKNRRDAARKTATPDSDDESPDDHNDIKSGQLSVTNDWWRQYLQIADLESLFPSNKLWILFEILKHCNERGEKVLIFTAFVSVLNMVEHFMAKIHHQEENPQLSDAYAYSAFKGPWEPGKDYYRLDGKTQKSIRHQMITSFNDPQNKRTKCFLISAKAGGQGINLTGANRVIILDTSWNPSNDQQNIFRIFRLGQKRKCYVYRLIAAGTMEEKVYSRSVTKQALSFRVVDEQQIDRHYSYGELAELYTLTKVSEMTRETPILPADDILASLLRTYPNKILKYHEHDSLLENKPEQDLSEEEKKEAWAAYEREIQNNENRSYLSQLNSMGAAAAAQLGGLLGSSAYGSPMAPYYASAMGYPGAMGLPMGGAGDMYRSDYAASYGSSMGRPPLYMQYAGSQQYSTLMNDPAFATAFAKMYSSFPLSGAGAMDYGMPPLGGHSSPMANGAQSMLPPIGPASSPGGGGASSGKGGGGGGYGTTASLASMLSLLSGKPGAGASGLSPSALTSLSQSLLGGSSSSSLAELAAHHTALSSSGTSPSAHYSPLKQMSDYAQSGASSLLSPNALQASAPSGLSISNITSLQKANPPQTPPASKSSSGSSSSYDSVTKALFNRLTEQMSASALATAGVSSPFSPRNVPLLSPTLDNQPRSSAGGAFPLTASSPMTSNSSSSLTVPISSSSNSSISTPSLLSSAATALSLSIGQGPPKSTTAGEQPSNLVTNNRSAGDSFAENRLPATPPAPSLRSMPISSAVPARTPTAAANPSEEEDKSRRTSSTSAKAQDVPNKRGTGNNFNSTPYSTTVTPNSATEPVHMNNGGKDAAKATKTLSNLAQQLPKPSTAKVPAKQNSLQTAVPAAVPPAPPIISNPMPSRLQLTRSNIATSVSSASSPAQQALAKSGALKPRVPSPTFKMTAANKQPTAAGKPSPLSRSPLTVQTVVGANKKNSPLPSPAASNKANPLPSPVANSKGPLASPATSTPAATPAGMRYMLSGSADQRTAATSTTAPITTKPAKSGISITTKPQQQQPTPPPPPAPTSVVNVTQPPTIVTTSAVGKGAAKAMAKPSPATVSSVSSQIKINPLNALAKQSGLGRTQTLSNTTTITAVKSAPAPALPKPKPESRPMTVIPMKTSVSPLSGAGSRAVKKPATTPTVSTAPLPAATPKLTQLQQSSQIVSSVTAPPTAARTITTQSAVRPASAVQKSSSAAKITPVTLLSAASMTGKLNNPPGVPGSPPRLPGTAASSTMVKTSLGSTPSTNSIQQQQPVLVSRPNPAISQINRTPAVINRAGKSPITINPAATGASTGGITITKSNSASIITPNPGPRVTGAAGSSAPATTMTVIPTANIILPVSAAPGSVTTGSVKANLPMGNIIRAGAAGSNSATTSLTAGVQPTPNSMIIRRRGIDSTAAKNAPKTLSSHLGVMPGTPPMKRPRMEDNTNVLSQIK</sequence>
<evidence type="ECO:0000256" key="9">
    <source>
        <dbReference type="SAM" id="MobiDB-lite"/>
    </source>
</evidence>
<accession>A0A182UCC9</accession>
<dbReference type="InterPro" id="IPR001650">
    <property type="entry name" value="Helicase_C-like"/>
</dbReference>
<feature type="compositionally biased region" description="Polar residues" evidence="9">
    <location>
        <begin position="981"/>
        <end position="1010"/>
    </location>
</feature>
<dbReference type="VEuPathDB" id="VectorBase:AMEC017842"/>
<feature type="region of interest" description="Disordered" evidence="9">
    <location>
        <begin position="1054"/>
        <end position="1089"/>
    </location>
</feature>
<dbReference type="PROSITE" id="PS51194">
    <property type="entry name" value="HELICASE_CTER"/>
    <property type="match status" value="1"/>
</dbReference>
<dbReference type="SUPFAM" id="SSF52540">
    <property type="entry name" value="P-loop containing nucleoside triphosphate hydrolases"/>
    <property type="match status" value="1"/>
</dbReference>
<dbReference type="CDD" id="cd18793">
    <property type="entry name" value="SF2_C_SNF"/>
    <property type="match status" value="1"/>
</dbReference>
<keyword evidence="8" id="KW-0539">Nucleus</keyword>
<evidence type="ECO:0000256" key="5">
    <source>
        <dbReference type="ARBA" id="ARBA00022806"/>
    </source>
</evidence>
<evidence type="ECO:0000256" key="8">
    <source>
        <dbReference type="ARBA" id="ARBA00023242"/>
    </source>
</evidence>
<keyword evidence="4" id="KW-0378">Hydrolase</keyword>
<keyword evidence="7" id="KW-0238">DNA-binding</keyword>
<protein>
    <submittedName>
        <fullName evidence="11">Helicase C-terminal domain-containing protein</fullName>
    </submittedName>
</protein>
<dbReference type="InterPro" id="IPR049730">
    <property type="entry name" value="SNF2/RAD54-like_C"/>
</dbReference>
<feature type="compositionally biased region" description="Pro residues" evidence="9">
    <location>
        <begin position="1280"/>
        <end position="1289"/>
    </location>
</feature>
<comment type="similarity">
    <text evidence="2">Belongs to the SNF2/RAD54 helicase family.</text>
</comment>
<dbReference type="GO" id="GO:0005524">
    <property type="term" value="F:ATP binding"/>
    <property type="evidence" value="ECO:0007669"/>
    <property type="project" value="UniProtKB-KW"/>
</dbReference>
<feature type="compositionally biased region" description="Polar residues" evidence="9">
    <location>
        <begin position="760"/>
        <end position="779"/>
    </location>
</feature>
<dbReference type="GO" id="GO:0003677">
    <property type="term" value="F:DNA binding"/>
    <property type="evidence" value="ECO:0007669"/>
    <property type="project" value="UniProtKB-KW"/>
</dbReference>
<comment type="subcellular location">
    <subcellularLocation>
        <location evidence="1">Nucleus</location>
    </subcellularLocation>
</comment>
<evidence type="ECO:0000259" key="10">
    <source>
        <dbReference type="PROSITE" id="PS51194"/>
    </source>
</evidence>
<feature type="compositionally biased region" description="Low complexity" evidence="9">
    <location>
        <begin position="647"/>
        <end position="656"/>
    </location>
</feature>
<feature type="compositionally biased region" description="Low complexity" evidence="9">
    <location>
        <begin position="937"/>
        <end position="951"/>
    </location>
</feature>
<keyword evidence="3" id="KW-0547">Nucleotide-binding</keyword>
<feature type="compositionally biased region" description="Low complexity" evidence="9">
    <location>
        <begin position="1025"/>
        <end position="1037"/>
    </location>
</feature>
<evidence type="ECO:0000313" key="12">
    <source>
        <dbReference type="Proteomes" id="UP000075902"/>
    </source>
</evidence>
<dbReference type="GO" id="GO:0016887">
    <property type="term" value="F:ATP hydrolysis activity"/>
    <property type="evidence" value="ECO:0007669"/>
    <property type="project" value="InterPro"/>
</dbReference>
<dbReference type="GO" id="GO:0004386">
    <property type="term" value="F:helicase activity"/>
    <property type="evidence" value="ECO:0007669"/>
    <property type="project" value="UniProtKB-KW"/>
</dbReference>
<dbReference type="Pfam" id="PF00271">
    <property type="entry name" value="Helicase_C"/>
    <property type="match status" value="1"/>
</dbReference>
<feature type="region of interest" description="Disordered" evidence="9">
    <location>
        <begin position="937"/>
        <end position="1038"/>
    </location>
</feature>
<feature type="compositionally biased region" description="Low complexity" evidence="9">
    <location>
        <begin position="712"/>
        <end position="741"/>
    </location>
</feature>
<proteinExistence type="inferred from homology"/>
<feature type="region of interest" description="Disordered" evidence="9">
    <location>
        <begin position="1474"/>
        <end position="1498"/>
    </location>
</feature>
<evidence type="ECO:0000256" key="7">
    <source>
        <dbReference type="ARBA" id="ARBA00023125"/>
    </source>
</evidence>
<dbReference type="Gene3D" id="3.40.50.300">
    <property type="entry name" value="P-loop containing nucleotide triphosphate hydrolases"/>
    <property type="match status" value="1"/>
</dbReference>
<organism evidence="11 12">
    <name type="scientific">Anopheles melas</name>
    <dbReference type="NCBI Taxonomy" id="34690"/>
    <lineage>
        <taxon>Eukaryota</taxon>
        <taxon>Metazoa</taxon>
        <taxon>Ecdysozoa</taxon>
        <taxon>Arthropoda</taxon>
        <taxon>Hexapoda</taxon>
        <taxon>Insecta</taxon>
        <taxon>Pterygota</taxon>
        <taxon>Neoptera</taxon>
        <taxon>Endopterygota</taxon>
        <taxon>Diptera</taxon>
        <taxon>Nematocera</taxon>
        <taxon>Culicoidea</taxon>
        <taxon>Culicidae</taxon>
        <taxon>Anophelinae</taxon>
        <taxon>Anopheles</taxon>
    </lineage>
</organism>
<dbReference type="InterPro" id="IPR044574">
    <property type="entry name" value="ARIP4-like"/>
</dbReference>
<evidence type="ECO:0000256" key="6">
    <source>
        <dbReference type="ARBA" id="ARBA00022840"/>
    </source>
</evidence>
<feature type="region of interest" description="Disordered" evidence="9">
    <location>
        <begin position="755"/>
        <end position="862"/>
    </location>
</feature>